<evidence type="ECO:0000313" key="3">
    <source>
        <dbReference type="EMBL" id="SUZ53741.1"/>
    </source>
</evidence>
<protein>
    <recommendedName>
        <fullName evidence="2">Thioesterase domain-containing protein</fullName>
    </recommendedName>
</protein>
<dbReference type="InterPro" id="IPR006683">
    <property type="entry name" value="Thioestr_dom"/>
</dbReference>
<reference evidence="3" key="1">
    <citation type="submission" date="2018-05" db="EMBL/GenBank/DDBJ databases">
        <authorList>
            <person name="Lanie J.A."/>
            <person name="Ng W.-L."/>
            <person name="Kazmierczak K.M."/>
            <person name="Andrzejewski T.M."/>
            <person name="Davidsen T.M."/>
            <person name="Wayne K.J."/>
            <person name="Tettelin H."/>
            <person name="Glass J.I."/>
            <person name="Rusch D."/>
            <person name="Podicherti R."/>
            <person name="Tsui H.-C.T."/>
            <person name="Winkler M.E."/>
        </authorList>
    </citation>
    <scope>NUCLEOTIDE SEQUENCE</scope>
</reference>
<dbReference type="EMBL" id="UINC01000346">
    <property type="protein sequence ID" value="SUZ53741.1"/>
    <property type="molecule type" value="Genomic_DNA"/>
</dbReference>
<gene>
    <name evidence="3" type="ORF">METZ01_LOCUS6595</name>
</gene>
<dbReference type="Pfam" id="PF03061">
    <property type="entry name" value="4HBT"/>
    <property type="match status" value="1"/>
</dbReference>
<feature type="domain" description="Thioesterase" evidence="2">
    <location>
        <begin position="51"/>
        <end position="124"/>
    </location>
</feature>
<dbReference type="SUPFAM" id="SSF54637">
    <property type="entry name" value="Thioesterase/thiol ester dehydrase-isomerase"/>
    <property type="match status" value="1"/>
</dbReference>
<dbReference type="InterPro" id="IPR029069">
    <property type="entry name" value="HotDog_dom_sf"/>
</dbReference>
<dbReference type="NCBIfam" id="TIGR00369">
    <property type="entry name" value="unchar_dom_1"/>
    <property type="match status" value="1"/>
</dbReference>
<keyword evidence="1" id="KW-0378">Hydrolase</keyword>
<proteinExistence type="predicted"/>
<dbReference type="GO" id="GO:0016787">
    <property type="term" value="F:hydrolase activity"/>
    <property type="evidence" value="ECO:0007669"/>
    <property type="project" value="UniProtKB-KW"/>
</dbReference>
<evidence type="ECO:0000259" key="2">
    <source>
        <dbReference type="Pfam" id="PF03061"/>
    </source>
</evidence>
<accession>A0A381NGS7</accession>
<dbReference type="CDD" id="cd03443">
    <property type="entry name" value="PaaI_thioesterase"/>
    <property type="match status" value="1"/>
</dbReference>
<name>A0A381NGS7_9ZZZZ</name>
<organism evidence="3">
    <name type="scientific">marine metagenome</name>
    <dbReference type="NCBI Taxonomy" id="408172"/>
    <lineage>
        <taxon>unclassified sequences</taxon>
        <taxon>metagenomes</taxon>
        <taxon>ecological metagenomes</taxon>
    </lineage>
</organism>
<dbReference type="InterPro" id="IPR003736">
    <property type="entry name" value="PAAI_dom"/>
</dbReference>
<dbReference type="AlphaFoldDB" id="A0A381NGS7"/>
<sequence length="139" mass="15055">MSDKDKLEMLLSHKAPCIETLGGKALRFQSEPPELEMEFEAIPEFCHSANQVVQGGFVTGMLDAPMAHLLIALLDGQFNPVTLDINVSFLGPSHPGKLLCKARVLKLGKSIVYLASELYQKEKLVATATSTVKLVSNSG</sequence>
<dbReference type="Gene3D" id="3.10.129.10">
    <property type="entry name" value="Hotdog Thioesterase"/>
    <property type="match status" value="1"/>
</dbReference>
<evidence type="ECO:0000256" key="1">
    <source>
        <dbReference type="ARBA" id="ARBA00022801"/>
    </source>
</evidence>